<dbReference type="PANTHER" id="PTHR12837">
    <property type="entry name" value="POLY ADP-RIBOSE GLYCOHYDROLASE"/>
    <property type="match status" value="1"/>
</dbReference>
<comment type="similarity">
    <text evidence="1">Belongs to the poly(ADP-ribose) glycohydrolase family.</text>
</comment>
<dbReference type="InterPro" id="IPR048362">
    <property type="entry name" value="PARG_helical"/>
</dbReference>
<proteinExistence type="inferred from homology"/>
<dbReference type="InterPro" id="IPR046372">
    <property type="entry name" value="PARG_cat_C"/>
</dbReference>
<sequence length="555" mass="62204">MGSSVSKLRVAVESKLKSQKARAKMEDRAELDSILPYLPLEIGSSRRLLWPSKVVEALEALSKGPDHSRVNCGEVLSIAISDIRASLSLADPLAPSAPQGYALFFDELMSRADSTNWFAQDIPKLANLLLRLPFLVDVHYQNAQTYGYGLRILGQQESGVVLLSQELIGALLACSLFCLFPTCNRGLRHLPTINFDQLFASLYDSYSENQENKLRCIVHYFRRICLQMPTGSVSFERKLLSLGHHPLQSCVSYPDAGFWTESTIPLCPFQVHSSGLIEDHAIGTLEVDFANKYLGGGALNRGCVQEEIRFMINPELIAGMLFLPSMADNESIEIIGAERFSDYTGYASSFRFAGDYVDKRSVDFLGRRNTRIVAIDALCSPRMKQYKLKYLLRETNKAFCGFLDQSKYSQYMRLSKIMNTVQLNETSSLLVETNDEGSRTEELGKSDEKCGQLKDPENYVGIATGNWGCGAFGGDPELKTIIQWLAASQALRPFISYYTFGLEALQSLDQVSQWIITQKWNVGDLWNMLIEYSSQKLSGETNVGFFTWLLPSLRK</sequence>
<keyword evidence="3" id="KW-0378">Hydrolase</keyword>
<dbReference type="Proteomes" id="UP001396334">
    <property type="component" value="Unassembled WGS sequence"/>
</dbReference>
<evidence type="ECO:0000256" key="2">
    <source>
        <dbReference type="ARBA" id="ARBA00012255"/>
    </source>
</evidence>
<accession>A0ABR2SNC9</accession>
<dbReference type="EC" id="3.2.1.143" evidence="2"/>
<feature type="domain" description="PARG helical" evidence="5">
    <location>
        <begin position="109"/>
        <end position="237"/>
    </location>
</feature>
<gene>
    <name evidence="6" type="ORF">V6N11_039641</name>
</gene>
<dbReference type="PANTHER" id="PTHR12837:SF0">
    <property type="entry name" value="POLY(ADP-RIBOSE) GLYCOHYDROLASE"/>
    <property type="match status" value="1"/>
</dbReference>
<name>A0ABR2SNC9_9ROSI</name>
<evidence type="ECO:0000259" key="5">
    <source>
        <dbReference type="Pfam" id="PF20811"/>
    </source>
</evidence>
<evidence type="ECO:0000259" key="4">
    <source>
        <dbReference type="Pfam" id="PF05028"/>
    </source>
</evidence>
<reference evidence="6 7" key="1">
    <citation type="journal article" date="2024" name="G3 (Bethesda)">
        <title>Genome assembly of Hibiscus sabdariffa L. provides insights into metabolisms of medicinal natural products.</title>
        <authorList>
            <person name="Kim T."/>
        </authorList>
    </citation>
    <scope>NUCLEOTIDE SEQUENCE [LARGE SCALE GENOMIC DNA]</scope>
    <source>
        <strain evidence="6">TK-2024</strain>
        <tissue evidence="6">Old leaves</tissue>
    </source>
</reference>
<evidence type="ECO:0000256" key="1">
    <source>
        <dbReference type="ARBA" id="ARBA00009545"/>
    </source>
</evidence>
<dbReference type="InterPro" id="IPR007724">
    <property type="entry name" value="Poly_GlycHdrlase"/>
</dbReference>
<dbReference type="EMBL" id="JBBPBN010000013">
    <property type="protein sequence ID" value="KAK9026808.1"/>
    <property type="molecule type" value="Genomic_DNA"/>
</dbReference>
<feature type="domain" description="PARG catalytic Macro" evidence="4">
    <location>
        <begin position="258"/>
        <end position="506"/>
    </location>
</feature>
<dbReference type="Pfam" id="PF05028">
    <property type="entry name" value="PARG_cat_C"/>
    <property type="match status" value="1"/>
</dbReference>
<organism evidence="6 7">
    <name type="scientific">Hibiscus sabdariffa</name>
    <name type="common">roselle</name>
    <dbReference type="NCBI Taxonomy" id="183260"/>
    <lineage>
        <taxon>Eukaryota</taxon>
        <taxon>Viridiplantae</taxon>
        <taxon>Streptophyta</taxon>
        <taxon>Embryophyta</taxon>
        <taxon>Tracheophyta</taxon>
        <taxon>Spermatophyta</taxon>
        <taxon>Magnoliopsida</taxon>
        <taxon>eudicotyledons</taxon>
        <taxon>Gunneridae</taxon>
        <taxon>Pentapetalae</taxon>
        <taxon>rosids</taxon>
        <taxon>malvids</taxon>
        <taxon>Malvales</taxon>
        <taxon>Malvaceae</taxon>
        <taxon>Malvoideae</taxon>
        <taxon>Hibiscus</taxon>
    </lineage>
</organism>
<evidence type="ECO:0000313" key="7">
    <source>
        <dbReference type="Proteomes" id="UP001396334"/>
    </source>
</evidence>
<protein>
    <recommendedName>
        <fullName evidence="2">poly(ADP-ribose) glycohydrolase</fullName>
        <ecNumber evidence="2">3.2.1.143</ecNumber>
    </recommendedName>
</protein>
<comment type="caution">
    <text evidence="6">The sequence shown here is derived from an EMBL/GenBank/DDBJ whole genome shotgun (WGS) entry which is preliminary data.</text>
</comment>
<keyword evidence="7" id="KW-1185">Reference proteome</keyword>
<dbReference type="Pfam" id="PF20811">
    <property type="entry name" value="PARG_cat_N"/>
    <property type="match status" value="1"/>
</dbReference>
<evidence type="ECO:0000313" key="6">
    <source>
        <dbReference type="EMBL" id="KAK9026808.1"/>
    </source>
</evidence>
<evidence type="ECO:0000256" key="3">
    <source>
        <dbReference type="ARBA" id="ARBA00022801"/>
    </source>
</evidence>